<reference evidence="1 2" key="1">
    <citation type="submission" date="2019-03" db="EMBL/GenBank/DDBJ databases">
        <title>Thermus tengchongensis species for the arsenic transformation mechanism.</title>
        <authorList>
            <person name="Yuan G.C."/>
        </authorList>
    </citation>
    <scope>NUCLEOTIDE SEQUENCE [LARGE SCALE GENOMIC DNA]</scope>
    <source>
        <strain evidence="1 2">15W</strain>
    </source>
</reference>
<proteinExistence type="predicted"/>
<accession>A0A4Y9F8P9</accession>
<dbReference type="AlphaFoldDB" id="A0A4Y9F8P9"/>
<sequence>MAAPISIRLTLEEDARFLELAESPQVHPKIRRWAQMVRLAGQGWAVLDVLKRFLQEGTSGLVYRKPSEAEAKFTPEMEAFLRTCLAEDRAWTIPQLQEAVEGAFGVRLGRTTLHHQLLR</sequence>
<protein>
    <submittedName>
        <fullName evidence="1">Helix-turn-helix domain-containing protein</fullName>
    </submittedName>
</protein>
<dbReference type="Pfam" id="PF13565">
    <property type="entry name" value="HTH_32"/>
    <property type="match status" value="1"/>
</dbReference>
<dbReference type="RefSeq" id="WP_135261014.1">
    <property type="nucleotide sequence ID" value="NZ_SJZF01000030.1"/>
</dbReference>
<evidence type="ECO:0000313" key="1">
    <source>
        <dbReference type="EMBL" id="TFU25202.1"/>
    </source>
</evidence>
<organism evidence="1 2">
    <name type="scientific">Thermus tengchongensis</name>
    <dbReference type="NCBI Taxonomy" id="1214928"/>
    <lineage>
        <taxon>Bacteria</taxon>
        <taxon>Thermotogati</taxon>
        <taxon>Deinococcota</taxon>
        <taxon>Deinococci</taxon>
        <taxon>Thermales</taxon>
        <taxon>Thermaceae</taxon>
        <taxon>Thermus</taxon>
    </lineage>
</organism>
<name>A0A4Y9F8P9_9DEIN</name>
<dbReference type="EMBL" id="SJZF01000030">
    <property type="protein sequence ID" value="TFU25202.1"/>
    <property type="molecule type" value="Genomic_DNA"/>
</dbReference>
<comment type="caution">
    <text evidence="1">The sequence shown here is derived from an EMBL/GenBank/DDBJ whole genome shotgun (WGS) entry which is preliminary data.</text>
</comment>
<dbReference type="SUPFAM" id="SSF46689">
    <property type="entry name" value="Homeodomain-like"/>
    <property type="match status" value="1"/>
</dbReference>
<dbReference type="InterPro" id="IPR009057">
    <property type="entry name" value="Homeodomain-like_sf"/>
</dbReference>
<evidence type="ECO:0000313" key="2">
    <source>
        <dbReference type="Proteomes" id="UP000297668"/>
    </source>
</evidence>
<dbReference type="Proteomes" id="UP000297668">
    <property type="component" value="Unassembled WGS sequence"/>
</dbReference>
<gene>
    <name evidence="1" type="ORF">E0687_12085</name>
</gene>